<gene>
    <name evidence="7" type="ORF">EAV92_12805</name>
</gene>
<evidence type="ECO:0000256" key="4">
    <source>
        <dbReference type="ARBA" id="ARBA00022989"/>
    </source>
</evidence>
<evidence type="ECO:0000313" key="7">
    <source>
        <dbReference type="EMBL" id="AYQ73372.1"/>
    </source>
</evidence>
<organism evidence="7 8">
    <name type="scientific">Cohnella candidum</name>
    <dbReference type="NCBI Taxonomy" id="2674991"/>
    <lineage>
        <taxon>Bacteria</taxon>
        <taxon>Bacillati</taxon>
        <taxon>Bacillota</taxon>
        <taxon>Bacilli</taxon>
        <taxon>Bacillales</taxon>
        <taxon>Paenibacillaceae</taxon>
        <taxon>Cohnella</taxon>
    </lineage>
</organism>
<dbReference type="Proteomes" id="UP000269097">
    <property type="component" value="Chromosome"/>
</dbReference>
<evidence type="ECO:0000256" key="5">
    <source>
        <dbReference type="ARBA" id="ARBA00023136"/>
    </source>
</evidence>
<dbReference type="GO" id="GO:0022857">
    <property type="term" value="F:transmembrane transporter activity"/>
    <property type="evidence" value="ECO:0007669"/>
    <property type="project" value="InterPro"/>
</dbReference>
<evidence type="ECO:0000313" key="8">
    <source>
        <dbReference type="Proteomes" id="UP000269097"/>
    </source>
</evidence>
<dbReference type="InterPro" id="IPR001851">
    <property type="entry name" value="ABC_transp_permease"/>
</dbReference>
<feature type="transmembrane region" description="Helical" evidence="6">
    <location>
        <begin position="214"/>
        <end position="233"/>
    </location>
</feature>
<dbReference type="CDD" id="cd06580">
    <property type="entry name" value="TM_PBP1_transp_TpRbsC_like"/>
    <property type="match status" value="1"/>
</dbReference>
<feature type="transmembrane region" description="Helical" evidence="6">
    <location>
        <begin position="267"/>
        <end position="286"/>
    </location>
</feature>
<dbReference type="PANTHER" id="PTHR43370">
    <property type="entry name" value="SUGAR ABC TRANSPORTER INTEGRAL MEMBRANE PROTEIN-RELATED"/>
    <property type="match status" value="1"/>
</dbReference>
<comment type="subcellular location">
    <subcellularLocation>
        <location evidence="1">Cell membrane</location>
        <topology evidence="1">Multi-pass membrane protein</topology>
    </subcellularLocation>
</comment>
<keyword evidence="3 6" id="KW-0812">Transmembrane</keyword>
<dbReference type="AlphaFoldDB" id="A0A3G3JYY8"/>
<sequence>MDLFTQLLLAAISSGTPLLFAALGGILIERSGIIQLGAEGLMLMGAVTACLTYLHTNSLGLTLLAVFAVSAALGLVHGFLTVTLRTNQIVSGLAMTLFGTGFSAYLGKSVSGLPIPGAVPKVHLDFLKDVPVLGDVFGRLDLLTWVSFLLVIVLHLFIHRTSAGLHLRAIGDNPATADVMGIRVQLVRYACIMAGSVLIGLAGADLLLVFSPTWIEGMTAGRGWIAVALIIFARWNPIRALLCAYFFGVLDTMGFRIQLIGSEIPSYFLKMIPYVVTILVLMFLGWRNRNKPSGAPESLGVPYLREQRF</sequence>
<keyword evidence="4 6" id="KW-1133">Transmembrane helix</keyword>
<feature type="transmembrane region" description="Helical" evidence="6">
    <location>
        <begin position="62"/>
        <end position="82"/>
    </location>
</feature>
<name>A0A3G3JYY8_9BACL</name>
<dbReference type="PANTHER" id="PTHR43370:SF2">
    <property type="entry name" value="ABC TRANSPORTER PERMEASE PROTEIN"/>
    <property type="match status" value="1"/>
</dbReference>
<keyword evidence="5 6" id="KW-0472">Membrane</keyword>
<dbReference type="EMBL" id="CP033433">
    <property type="protein sequence ID" value="AYQ73372.1"/>
    <property type="molecule type" value="Genomic_DNA"/>
</dbReference>
<evidence type="ECO:0000256" key="3">
    <source>
        <dbReference type="ARBA" id="ARBA00022692"/>
    </source>
</evidence>
<dbReference type="GO" id="GO:0005886">
    <property type="term" value="C:plasma membrane"/>
    <property type="evidence" value="ECO:0007669"/>
    <property type="project" value="UniProtKB-SubCell"/>
</dbReference>
<feature type="transmembrane region" description="Helical" evidence="6">
    <location>
        <begin position="142"/>
        <end position="158"/>
    </location>
</feature>
<dbReference type="Pfam" id="PF02653">
    <property type="entry name" value="BPD_transp_2"/>
    <property type="match status" value="1"/>
</dbReference>
<dbReference type="RefSeq" id="WP_123041454.1">
    <property type="nucleotide sequence ID" value="NZ_CP033433.1"/>
</dbReference>
<feature type="transmembrane region" description="Helical" evidence="6">
    <location>
        <begin position="6"/>
        <end position="28"/>
    </location>
</feature>
<feature type="transmembrane region" description="Helical" evidence="6">
    <location>
        <begin position="40"/>
        <end position="56"/>
    </location>
</feature>
<keyword evidence="8" id="KW-1185">Reference proteome</keyword>
<reference evidence="7 8" key="1">
    <citation type="submission" date="2018-10" db="EMBL/GenBank/DDBJ databases">
        <title>Genome Sequence of Cohnella sp.</title>
        <authorList>
            <person name="Srinivasan S."/>
            <person name="Kim M.K."/>
        </authorList>
    </citation>
    <scope>NUCLEOTIDE SEQUENCE [LARGE SCALE GENOMIC DNA]</scope>
    <source>
        <strain evidence="7 8">18JY8-7</strain>
    </source>
</reference>
<evidence type="ECO:0000256" key="6">
    <source>
        <dbReference type="SAM" id="Phobius"/>
    </source>
</evidence>
<protein>
    <submittedName>
        <fullName evidence="7">ABC transporter permease</fullName>
    </submittedName>
</protein>
<feature type="transmembrane region" description="Helical" evidence="6">
    <location>
        <begin position="240"/>
        <end position="261"/>
    </location>
</feature>
<evidence type="ECO:0000256" key="1">
    <source>
        <dbReference type="ARBA" id="ARBA00004651"/>
    </source>
</evidence>
<feature type="transmembrane region" description="Helical" evidence="6">
    <location>
        <begin position="89"/>
        <end position="107"/>
    </location>
</feature>
<accession>A0A3G3JYY8</accession>
<proteinExistence type="predicted"/>
<feature type="transmembrane region" description="Helical" evidence="6">
    <location>
        <begin position="186"/>
        <end position="208"/>
    </location>
</feature>
<keyword evidence="2" id="KW-1003">Cell membrane</keyword>
<evidence type="ECO:0000256" key="2">
    <source>
        <dbReference type="ARBA" id="ARBA00022475"/>
    </source>
</evidence>
<dbReference type="KEGG" id="coh:EAV92_12805"/>